<dbReference type="InterPro" id="IPR032151">
    <property type="entry name" value="CFAP61_N"/>
</dbReference>
<dbReference type="InterPro" id="IPR038884">
    <property type="entry name" value="CFAP61"/>
</dbReference>
<dbReference type="PANTHER" id="PTHR21178">
    <property type="entry name" value="CILIA- AND FLAGELLA-ASSOCIATED PROTEIN 61"/>
    <property type="match status" value="1"/>
</dbReference>
<evidence type="ECO:0000313" key="3">
    <source>
        <dbReference type="EMBL" id="GFQ69114.1"/>
    </source>
</evidence>
<sequence length="1519" mass="175890">MTEGKVSYTETDDISWIIELAKTNILPPFESTNIKELHEFSTWSLVVKESNSPQRTYSAFQSYPHIHYEIEHWEQQIRNDTGVQFEGLNTLFLCMIVSELTSDLHIQLILQKTFHSIPSLEYCCFVSHTDNQPSPVLLEFFKNINTSPKGIQLWCCERISILPEVGIRSKRSEDYLSIKNLFSQIYSSLSNSELEIFTLDFLDFGEDRCPTYKYFTYDESNSYIGVADIDEGEAVGFIYATTNRINLDILNKNFQLESVYGLRKRHRKDQIDIPFEDASTSIPDFTAEEENEIFEIIIDIITSVEIGPDVVECMRDIIDEISPPEPSETKINIKALKGKDIKTILNSQMFDISNPVHLSLVTKNNFKYFLPTSLVRIINSESFDNKNETHMELVPLLGKSITKITNDRLNEILKSEIFDPAEEKFAKISLYVLDKMPPHKLLQFQKSSIGRSIYQKIKVKEALAKRKKKIKVSYAGTQAILHEMARLSRLKEVDSNGKSSHPPGSDSQLYPEKVDLKNICYRNMGFISSLAVRGKYKIQGNYSLASVKEPFGFTPSKESLDVETDTSKNESTEKYPVMHTVEQDKFKIIIPNYYGEYNCFFIEHLAIEKEYEPRCLYLMMAAFEYFAGVDYCVLLLPYGTKHVPLIRQYFTSIPARPFSVYEKELFVFHRSGFSRTFQVRQYTENELPGVQNLIAGSCLKDYILEDLAQSLISTDKKIKAITLISEDQLLGIALVSEIHENEFIRKYYDIGQRCVLKYHKYGNYGQLLHCVIHPIAKYLSSAFFKELMRLTQKSILYYKVYPSHVIPYNPEYWQSLCNVLDCLVPLNFSKKVPSKPSILLNQQQTEKRSATKIEGINYSLCYVSINTVLREKNIISSRIVILGYSDIALGVLEKLIYNCKYRFTNLTIVSKYTIPSEFPYDEKCYRFFPFWSDYNQPKLDSMCLPAWVTVVRGKVISIQRNFIHLKETRKYNSKTFLIGFDYLVMCEDLQFQTKRVEKAQQYEMEQFGKMKYSLLTKLWKYNCRPKKGPFNVFSLNNVEKAAKVLNWLWKYFDRKVEIKDQLNSPGRAKIKFKTLQELQMAKREGRIIIYGNCINIYICLAVLIEENFPFSKFTLVKSPTKRNSFDFYTQDIESAVNHLLRKNNLECYEGLLEYEFRSEEIISVNITTDKDSFRLDCGALLMFDTRSVNYRIYEALHQSDLSFTLPLKEGNGYPYLLINTSFQTNFANVFAAGTIAKMCTTNGQSLRFENSCYNLREIGMMIGENIDKLLSKELYISEKTLPNLKQPSVTVAKLPYGYIYILVIKPSTQFLKKNDIETDDKSVTPLSLVLGNLKTGAKLIKEPISEANDDDLGHADENTNEPKKLDDSKEKLKGLVEDTKQMDENSEQLDESIPEKIFPDEPEYFSVSFDKSQRIQRVECFTNKDVDIESLVYLYGVELALFYKMISIETNKESGEVSFNLTQDWIMPLDHFTFYDEESKDEDEVFIKQAYDGFWRPGFPPDLEPTINNFLGSFSTVKK</sequence>
<organism evidence="3 4">
    <name type="scientific">Trichonephila clavata</name>
    <name type="common">Joro spider</name>
    <name type="synonym">Nephila clavata</name>
    <dbReference type="NCBI Taxonomy" id="2740835"/>
    <lineage>
        <taxon>Eukaryota</taxon>
        <taxon>Metazoa</taxon>
        <taxon>Ecdysozoa</taxon>
        <taxon>Arthropoda</taxon>
        <taxon>Chelicerata</taxon>
        <taxon>Arachnida</taxon>
        <taxon>Araneae</taxon>
        <taxon>Araneomorphae</taxon>
        <taxon>Entelegynae</taxon>
        <taxon>Araneoidea</taxon>
        <taxon>Nephilidae</taxon>
        <taxon>Trichonephila</taxon>
    </lineage>
</organism>
<evidence type="ECO:0000313" key="4">
    <source>
        <dbReference type="Proteomes" id="UP000887116"/>
    </source>
</evidence>
<reference evidence="3" key="1">
    <citation type="submission" date="2020-07" db="EMBL/GenBank/DDBJ databases">
        <title>Multicomponent nature underlies the extraordinary mechanical properties of spider dragline silk.</title>
        <authorList>
            <person name="Kono N."/>
            <person name="Nakamura H."/>
            <person name="Mori M."/>
            <person name="Yoshida Y."/>
            <person name="Ohtoshi R."/>
            <person name="Malay A.D."/>
            <person name="Moran D.A.P."/>
            <person name="Tomita M."/>
            <person name="Numata K."/>
            <person name="Arakawa K."/>
        </authorList>
    </citation>
    <scope>NUCLEOTIDE SEQUENCE</scope>
</reference>
<keyword evidence="4" id="KW-1185">Reference proteome</keyword>
<dbReference type="Proteomes" id="UP000887116">
    <property type="component" value="Unassembled WGS sequence"/>
</dbReference>
<comment type="caution">
    <text evidence="3">The sequence shown here is derived from an EMBL/GenBank/DDBJ whole genome shotgun (WGS) entry which is preliminary data.</text>
</comment>
<keyword evidence="3" id="KW-0282">Flagellum</keyword>
<evidence type="ECO:0000256" key="1">
    <source>
        <dbReference type="SAM" id="MobiDB-lite"/>
    </source>
</evidence>
<accession>A0A8X6GL00</accession>
<protein>
    <submittedName>
        <fullName evidence="3">Cilia- and flagella-associated protein 61</fullName>
    </submittedName>
</protein>
<gene>
    <name evidence="3" type="primary">CFAP61</name>
    <name evidence="3" type="ORF">TNCT_169261</name>
</gene>
<feature type="domain" description="Cilia- and flagella-associated protein 61 N-terminal" evidence="2">
    <location>
        <begin position="8"/>
        <end position="264"/>
    </location>
</feature>
<feature type="region of interest" description="Disordered" evidence="1">
    <location>
        <begin position="1347"/>
        <end position="1371"/>
    </location>
</feature>
<proteinExistence type="predicted"/>
<evidence type="ECO:0000259" key="2">
    <source>
        <dbReference type="Pfam" id="PF16092"/>
    </source>
</evidence>
<keyword evidence="3" id="KW-0969">Cilium</keyword>
<feature type="region of interest" description="Disordered" evidence="1">
    <location>
        <begin position="491"/>
        <end position="510"/>
    </location>
</feature>
<dbReference type="PANTHER" id="PTHR21178:SF8">
    <property type="entry name" value="CILIA- AND FLAGELLA-ASSOCIATED PROTEIN 61"/>
    <property type="match status" value="1"/>
</dbReference>
<keyword evidence="3" id="KW-0966">Cell projection</keyword>
<dbReference type="OrthoDB" id="6419096at2759"/>
<name>A0A8X6GL00_TRICU</name>
<feature type="compositionally biased region" description="Basic and acidic residues" evidence="1">
    <location>
        <begin position="1351"/>
        <end position="1371"/>
    </location>
</feature>
<dbReference type="Pfam" id="PF16092">
    <property type="entry name" value="CFAP61_N"/>
    <property type="match status" value="1"/>
</dbReference>
<dbReference type="EMBL" id="BMAO01030610">
    <property type="protein sequence ID" value="GFQ69114.1"/>
    <property type="molecule type" value="Genomic_DNA"/>
</dbReference>